<feature type="compositionally biased region" description="Low complexity" evidence="1">
    <location>
        <begin position="190"/>
        <end position="202"/>
    </location>
</feature>
<dbReference type="Proteomes" id="UP001165083">
    <property type="component" value="Unassembled WGS sequence"/>
</dbReference>
<protein>
    <submittedName>
        <fullName evidence="2">Unnamed protein product</fullName>
    </submittedName>
</protein>
<accession>A0A9W6TU79</accession>
<proteinExistence type="predicted"/>
<gene>
    <name evidence="2" type="ORF">Plil01_000777900</name>
</gene>
<comment type="caution">
    <text evidence="2">The sequence shown here is derived from an EMBL/GenBank/DDBJ whole genome shotgun (WGS) entry which is preliminary data.</text>
</comment>
<organism evidence="2 3">
    <name type="scientific">Phytophthora lilii</name>
    <dbReference type="NCBI Taxonomy" id="2077276"/>
    <lineage>
        <taxon>Eukaryota</taxon>
        <taxon>Sar</taxon>
        <taxon>Stramenopiles</taxon>
        <taxon>Oomycota</taxon>
        <taxon>Peronosporomycetes</taxon>
        <taxon>Peronosporales</taxon>
        <taxon>Peronosporaceae</taxon>
        <taxon>Phytophthora</taxon>
    </lineage>
</organism>
<feature type="compositionally biased region" description="Polar residues" evidence="1">
    <location>
        <begin position="82"/>
        <end position="94"/>
    </location>
</feature>
<feature type="compositionally biased region" description="Polar residues" evidence="1">
    <location>
        <begin position="172"/>
        <end position="182"/>
    </location>
</feature>
<dbReference type="AlphaFoldDB" id="A0A9W6TU79"/>
<dbReference type="OrthoDB" id="77217at2759"/>
<evidence type="ECO:0000313" key="2">
    <source>
        <dbReference type="EMBL" id="GMF20111.1"/>
    </source>
</evidence>
<keyword evidence="3" id="KW-1185">Reference proteome</keyword>
<dbReference type="EMBL" id="BSXW01000365">
    <property type="protein sequence ID" value="GMF20111.1"/>
    <property type="molecule type" value="Genomic_DNA"/>
</dbReference>
<evidence type="ECO:0000256" key="1">
    <source>
        <dbReference type="SAM" id="MobiDB-lite"/>
    </source>
</evidence>
<evidence type="ECO:0000313" key="3">
    <source>
        <dbReference type="Proteomes" id="UP001165083"/>
    </source>
</evidence>
<name>A0A9W6TU79_9STRA</name>
<feature type="region of interest" description="Disordered" evidence="1">
    <location>
        <begin position="166"/>
        <end position="224"/>
    </location>
</feature>
<feature type="region of interest" description="Disordered" evidence="1">
    <location>
        <begin position="80"/>
        <end position="127"/>
    </location>
</feature>
<reference evidence="2" key="1">
    <citation type="submission" date="2023-04" db="EMBL/GenBank/DDBJ databases">
        <title>Phytophthora lilii NBRC 32176.</title>
        <authorList>
            <person name="Ichikawa N."/>
            <person name="Sato H."/>
            <person name="Tonouchi N."/>
        </authorList>
    </citation>
    <scope>NUCLEOTIDE SEQUENCE</scope>
    <source>
        <strain evidence="2">NBRC 32176</strain>
    </source>
</reference>
<sequence>MNMLWIRRRQEEEVKRKKDEEFQQHVQKWSMERSRDESEYLRKRESTRLVAGLGSILQEYVDQDKPFAWRSSKTLHPDLTGMVSQSNQSTTTAPPNAGAAKEVDDTASRKQPVLAQTSSKQPAQIVIRTRKSSVTAGGGMHFRNQLPPNYIPPGLLAAASIPKSKREMPSAELNSRSSTTVKNSKRLDRSSSGVSDDLSSSSEADDEDPATDENVKRKRKSIKYEAHPQMSLQSYHVPYYYSDGTEHTGTSASAVQKVCSTIVLLLDFVPDHFLEHLTAAPKRYNSNSALANRP</sequence>